<dbReference type="GO" id="GO:0005811">
    <property type="term" value="C:lipid droplet"/>
    <property type="evidence" value="ECO:0007669"/>
    <property type="project" value="UniProtKB-SubCell"/>
</dbReference>
<evidence type="ECO:0000256" key="3">
    <source>
        <dbReference type="ARBA" id="ARBA00019242"/>
    </source>
</evidence>
<dbReference type="GO" id="GO:0004771">
    <property type="term" value="F:sterol ester esterase activity"/>
    <property type="evidence" value="ECO:0007669"/>
    <property type="project" value="UniProtKB-EC"/>
</dbReference>
<reference evidence="10 11" key="1">
    <citation type="journal article" date="2021" name="BMC Biol.">
        <title>Horizontally acquired antibacterial genes associated with adaptive radiation of ladybird beetles.</title>
        <authorList>
            <person name="Li H.S."/>
            <person name="Tang X.F."/>
            <person name="Huang Y.H."/>
            <person name="Xu Z.Y."/>
            <person name="Chen M.L."/>
            <person name="Du X.Y."/>
            <person name="Qiu B.Y."/>
            <person name="Chen P.T."/>
            <person name="Zhang W."/>
            <person name="Slipinski A."/>
            <person name="Escalona H.E."/>
            <person name="Waterhouse R.M."/>
            <person name="Zwick A."/>
            <person name="Pang H."/>
        </authorList>
    </citation>
    <scope>NUCLEOTIDE SEQUENCE [LARGE SCALE GENOMIC DNA]</scope>
    <source>
        <strain evidence="10">SYSU2018</strain>
    </source>
</reference>
<dbReference type="SUPFAM" id="SSF53474">
    <property type="entry name" value="alpha/beta-Hydrolases"/>
    <property type="match status" value="1"/>
</dbReference>
<evidence type="ECO:0000256" key="8">
    <source>
        <dbReference type="ARBA" id="ARBA00049527"/>
    </source>
</evidence>
<feature type="transmembrane region" description="Helical" evidence="9">
    <location>
        <begin position="190"/>
        <end position="211"/>
    </location>
</feature>
<sequence>MQTLIIIIFQESFLSLFKQVVKVSFSKMQEGFVDINNVPTLVTTYGRWITDKPEKNGTEETIILIIPANNGSTGFYRPFMKILHMKYNCPVWIVANSGHDIPPGKDMPEKILGLKEQTRQKVTFFENYIPEDAKVHLIGHSVGCHMVLEMLKVPQIERKVNKAHLLFPLIERLQEGKKGMSLKKNEKYQFLLIFVLWLFYILPEIISGSLLKAFKIPGKDVPFILSTFNPKVLKQVLLVASDELEQVNKRDNDVIKKNINKLRMLYAEGDGWLPSTCYDDLLKDFPKLKADMSHFEHAFYMKSSHEVAEIVSKWISEPVPRYY</sequence>
<keyword evidence="9" id="KW-0472">Membrane</keyword>
<gene>
    <name evidence="10" type="ORF">HHI36_014020</name>
</gene>
<comment type="catalytic activity">
    <reaction evidence="8">
        <text>a cholesterol ester + H2O = cholesterol + a fatty acid + H(+)</text>
        <dbReference type="Rhea" id="RHEA:36403"/>
        <dbReference type="ChEBI" id="CHEBI:15377"/>
        <dbReference type="ChEBI" id="CHEBI:15378"/>
        <dbReference type="ChEBI" id="CHEBI:16113"/>
        <dbReference type="ChEBI" id="CHEBI:17002"/>
        <dbReference type="ChEBI" id="CHEBI:28868"/>
        <dbReference type="EC" id="3.1.1.13"/>
    </reaction>
    <physiologicalReaction direction="left-to-right" evidence="8">
        <dbReference type="Rhea" id="RHEA:36404"/>
    </physiologicalReaction>
</comment>
<evidence type="ECO:0000256" key="9">
    <source>
        <dbReference type="SAM" id="Phobius"/>
    </source>
</evidence>
<keyword evidence="9" id="KW-1133">Transmembrane helix</keyword>
<evidence type="ECO:0000256" key="4">
    <source>
        <dbReference type="ARBA" id="ARBA00022677"/>
    </source>
</evidence>
<dbReference type="EMBL" id="JABFTP020000062">
    <property type="protein sequence ID" value="KAL3272548.1"/>
    <property type="molecule type" value="Genomic_DNA"/>
</dbReference>
<dbReference type="EC" id="3.1.1.13" evidence="7"/>
<dbReference type="PANTHER" id="PTHR13390:SF0">
    <property type="entry name" value="LIPID DROPLET-ASSOCIATED HYDROLASE"/>
    <property type="match status" value="1"/>
</dbReference>
<protein>
    <recommendedName>
        <fullName evidence="3">Lipid droplet-associated hydrolase</fullName>
        <ecNumber evidence="7">3.1.1.13</ecNumber>
    </recommendedName>
    <alternativeName>
        <fullName evidence="6">Lipid droplet-associated serine hydrolase</fullName>
    </alternativeName>
</protein>
<evidence type="ECO:0000256" key="1">
    <source>
        <dbReference type="ARBA" id="ARBA00004502"/>
    </source>
</evidence>
<evidence type="ECO:0000313" key="10">
    <source>
        <dbReference type="EMBL" id="KAL3272548.1"/>
    </source>
</evidence>
<proteinExistence type="inferred from homology"/>
<keyword evidence="5" id="KW-0378">Hydrolase</keyword>
<dbReference type="Proteomes" id="UP001516400">
    <property type="component" value="Unassembled WGS sequence"/>
</dbReference>
<keyword evidence="11" id="KW-1185">Reference proteome</keyword>
<comment type="similarity">
    <text evidence="2">Belongs to the AB hydrolase superfamily. LDAH family.</text>
</comment>
<evidence type="ECO:0000256" key="2">
    <source>
        <dbReference type="ARBA" id="ARBA00008300"/>
    </source>
</evidence>
<keyword evidence="9" id="KW-0812">Transmembrane</keyword>
<evidence type="ECO:0000256" key="5">
    <source>
        <dbReference type="ARBA" id="ARBA00022801"/>
    </source>
</evidence>
<keyword evidence="4" id="KW-0551">Lipid droplet</keyword>
<comment type="caution">
    <text evidence="10">The sequence shown here is derived from an EMBL/GenBank/DDBJ whole genome shotgun (WGS) entry which is preliminary data.</text>
</comment>
<evidence type="ECO:0000313" key="11">
    <source>
        <dbReference type="Proteomes" id="UP001516400"/>
    </source>
</evidence>
<evidence type="ECO:0000256" key="6">
    <source>
        <dbReference type="ARBA" id="ARBA00031924"/>
    </source>
</evidence>
<comment type="subcellular location">
    <subcellularLocation>
        <location evidence="1">Lipid droplet</location>
    </subcellularLocation>
</comment>
<dbReference type="Gene3D" id="3.40.50.1820">
    <property type="entry name" value="alpha/beta hydrolase"/>
    <property type="match status" value="1"/>
</dbReference>
<accession>A0ABD2N1I9</accession>
<dbReference type="InterPro" id="IPR019363">
    <property type="entry name" value="LDAH"/>
</dbReference>
<dbReference type="InterPro" id="IPR029058">
    <property type="entry name" value="AB_hydrolase_fold"/>
</dbReference>
<organism evidence="10 11">
    <name type="scientific">Cryptolaemus montrouzieri</name>
    <dbReference type="NCBI Taxonomy" id="559131"/>
    <lineage>
        <taxon>Eukaryota</taxon>
        <taxon>Metazoa</taxon>
        <taxon>Ecdysozoa</taxon>
        <taxon>Arthropoda</taxon>
        <taxon>Hexapoda</taxon>
        <taxon>Insecta</taxon>
        <taxon>Pterygota</taxon>
        <taxon>Neoptera</taxon>
        <taxon>Endopterygota</taxon>
        <taxon>Coleoptera</taxon>
        <taxon>Polyphaga</taxon>
        <taxon>Cucujiformia</taxon>
        <taxon>Coccinelloidea</taxon>
        <taxon>Coccinellidae</taxon>
        <taxon>Scymninae</taxon>
        <taxon>Scymnini</taxon>
        <taxon>Cryptolaemus</taxon>
    </lineage>
</organism>
<evidence type="ECO:0000256" key="7">
    <source>
        <dbReference type="ARBA" id="ARBA00039150"/>
    </source>
</evidence>
<dbReference type="Pfam" id="PF10230">
    <property type="entry name" value="LIDHydrolase"/>
    <property type="match status" value="1"/>
</dbReference>
<dbReference type="PANTHER" id="PTHR13390">
    <property type="entry name" value="LIPASE"/>
    <property type="match status" value="1"/>
</dbReference>
<dbReference type="AlphaFoldDB" id="A0ABD2N1I9"/>
<name>A0ABD2N1I9_9CUCU</name>